<name>M0M4K3_HALMO</name>
<dbReference type="RefSeq" id="WP_004055350.1">
    <property type="nucleotide sequence ID" value="NZ_AOMC01000148.1"/>
</dbReference>
<dbReference type="OrthoDB" id="296931at2157"/>
<dbReference type="PANTHER" id="PTHR48084:SF4">
    <property type="entry name" value="2-OXOGLUTARATE OXIDOREDUCTASE SUBUNIT KORB"/>
    <property type="match status" value="1"/>
</dbReference>
<dbReference type="PATRIC" id="fig|931277.6.peg.2507"/>
<feature type="domain" description="Thiamine pyrophosphate enzyme TPP-binding" evidence="4">
    <location>
        <begin position="65"/>
        <end position="212"/>
    </location>
</feature>
<dbReference type="STRING" id="931277.C448_12791"/>
<evidence type="ECO:0000259" key="4">
    <source>
        <dbReference type="Pfam" id="PF02775"/>
    </source>
</evidence>
<keyword evidence="6" id="KW-1185">Reference proteome</keyword>
<dbReference type="Proteomes" id="UP000011568">
    <property type="component" value="Unassembled WGS sequence"/>
</dbReference>
<dbReference type="GO" id="GO:0045333">
    <property type="term" value="P:cellular respiration"/>
    <property type="evidence" value="ECO:0007669"/>
    <property type="project" value="UniProtKB-ARBA"/>
</dbReference>
<dbReference type="CDD" id="cd03375">
    <property type="entry name" value="TPP_OGFOR"/>
    <property type="match status" value="1"/>
</dbReference>
<sequence>MSKSFSAIGQAEQGEEIDREAFTPGIEPQATWCPGCGDFSVLKALKGAMPEVGRTPDETLLVTGIGCSGKLNSYFESYAMHSIHGRSLPIARAAKLANPGLEVIAAGGDGDGYGIGGNHFMHTARENHDMTYIVFDNEIFGLTKGQTSPTSPKGHESKTQPHGSAKDPIRPLSLALTSGASYVARTAAVNPRQATEILTEAIEHDGFAHVDFLTQCPTWNKDAKQYVPYTDVQDSEDFDFDVHDRQEAAEMMHETEDKLYEGEVLTGRFYIDEDRRSYGEEKRSTGEMPEEPLAERYFDEEADWERSYDLLDAHK</sequence>
<dbReference type="eggNOG" id="arCOG01599">
    <property type="taxonomic scope" value="Archaea"/>
</dbReference>
<evidence type="ECO:0000256" key="2">
    <source>
        <dbReference type="ARBA" id="ARBA00023002"/>
    </source>
</evidence>
<dbReference type="GO" id="GO:0030976">
    <property type="term" value="F:thiamine pyrophosphate binding"/>
    <property type="evidence" value="ECO:0007669"/>
    <property type="project" value="InterPro"/>
</dbReference>
<dbReference type="PANTHER" id="PTHR48084">
    <property type="entry name" value="2-OXOGLUTARATE OXIDOREDUCTASE SUBUNIT KORB-RELATED"/>
    <property type="match status" value="1"/>
</dbReference>
<feature type="region of interest" description="Disordered" evidence="3">
    <location>
        <begin position="144"/>
        <end position="169"/>
    </location>
</feature>
<keyword evidence="5" id="KW-0670">Pyruvate</keyword>
<organism evidence="5 6">
    <name type="scientific">Halococcus morrhuae DSM 1307</name>
    <dbReference type="NCBI Taxonomy" id="931277"/>
    <lineage>
        <taxon>Archaea</taxon>
        <taxon>Methanobacteriati</taxon>
        <taxon>Methanobacteriota</taxon>
        <taxon>Stenosarchaea group</taxon>
        <taxon>Halobacteria</taxon>
        <taxon>Halobacteriales</taxon>
        <taxon>Halococcaceae</taxon>
        <taxon>Halococcus</taxon>
    </lineage>
</organism>
<comment type="cofactor">
    <cofactor evidence="1">
        <name>[4Fe-4S] cluster</name>
        <dbReference type="ChEBI" id="CHEBI:49883"/>
    </cofactor>
</comment>
<feature type="region of interest" description="Disordered" evidence="3">
    <location>
        <begin position="1"/>
        <end position="23"/>
    </location>
</feature>
<accession>M0M4K3</accession>
<dbReference type="GO" id="GO:0044272">
    <property type="term" value="P:sulfur compound biosynthetic process"/>
    <property type="evidence" value="ECO:0007669"/>
    <property type="project" value="UniProtKB-ARBA"/>
</dbReference>
<dbReference type="InterPro" id="IPR011766">
    <property type="entry name" value="TPP_enzyme_TPP-bd"/>
</dbReference>
<dbReference type="InterPro" id="IPR029061">
    <property type="entry name" value="THDP-binding"/>
</dbReference>
<dbReference type="NCBIfam" id="TIGR02177">
    <property type="entry name" value="PorB_KorB"/>
    <property type="match status" value="1"/>
</dbReference>
<dbReference type="AlphaFoldDB" id="M0M4K3"/>
<keyword evidence="2" id="KW-0560">Oxidoreductase</keyword>
<feature type="compositionally biased region" description="Basic and acidic residues" evidence="3">
    <location>
        <begin position="276"/>
        <end position="285"/>
    </location>
</feature>
<dbReference type="Pfam" id="PF02775">
    <property type="entry name" value="TPP_enzyme_C"/>
    <property type="match status" value="1"/>
</dbReference>
<feature type="compositionally biased region" description="Basic and acidic residues" evidence="3">
    <location>
        <begin position="153"/>
        <end position="169"/>
    </location>
</feature>
<dbReference type="GO" id="GO:0006082">
    <property type="term" value="P:organic acid metabolic process"/>
    <property type="evidence" value="ECO:0007669"/>
    <property type="project" value="UniProtKB-ARBA"/>
</dbReference>
<dbReference type="EMBL" id="AOMC01000148">
    <property type="protein sequence ID" value="EMA40747.1"/>
    <property type="molecule type" value="Genomic_DNA"/>
</dbReference>
<reference evidence="5 6" key="1">
    <citation type="journal article" date="2014" name="PLoS Genet.">
        <title>Phylogenetically driven sequencing of extremely halophilic archaea reveals strategies for static and dynamic osmo-response.</title>
        <authorList>
            <person name="Becker E.A."/>
            <person name="Seitzer P.M."/>
            <person name="Tritt A."/>
            <person name="Larsen D."/>
            <person name="Krusor M."/>
            <person name="Yao A.I."/>
            <person name="Wu D."/>
            <person name="Madern D."/>
            <person name="Eisen J.A."/>
            <person name="Darling A.E."/>
            <person name="Facciotti M.T."/>
        </authorList>
    </citation>
    <scope>NUCLEOTIDE SEQUENCE [LARGE SCALE GENOMIC DNA]</scope>
    <source>
        <strain evidence="5 6">DSM 1307</strain>
    </source>
</reference>
<dbReference type="GO" id="GO:0016625">
    <property type="term" value="F:oxidoreductase activity, acting on the aldehyde or oxo group of donors, iron-sulfur protein as acceptor"/>
    <property type="evidence" value="ECO:0007669"/>
    <property type="project" value="UniProtKB-ARBA"/>
</dbReference>
<gene>
    <name evidence="5" type="ORF">C448_12791</name>
</gene>
<dbReference type="InterPro" id="IPR051457">
    <property type="entry name" value="2-oxoacid:Fd_oxidoreductase"/>
</dbReference>
<evidence type="ECO:0000313" key="5">
    <source>
        <dbReference type="EMBL" id="EMA40747.1"/>
    </source>
</evidence>
<evidence type="ECO:0000256" key="1">
    <source>
        <dbReference type="ARBA" id="ARBA00001966"/>
    </source>
</evidence>
<proteinExistence type="predicted"/>
<protein>
    <submittedName>
        <fullName evidence="5">Pyruvate ferredoxin/flavodoxin oxidoreductase subunit beta</fullName>
    </submittedName>
</protein>
<dbReference type="Gene3D" id="3.40.50.970">
    <property type="match status" value="1"/>
</dbReference>
<evidence type="ECO:0000313" key="6">
    <source>
        <dbReference type="Proteomes" id="UP000011568"/>
    </source>
</evidence>
<dbReference type="SUPFAM" id="SSF52518">
    <property type="entry name" value="Thiamin diphosphate-binding fold (THDP-binding)"/>
    <property type="match status" value="1"/>
</dbReference>
<dbReference type="InterPro" id="IPR011896">
    <property type="entry name" value="OFOB"/>
</dbReference>
<comment type="caution">
    <text evidence="5">The sequence shown here is derived from an EMBL/GenBank/DDBJ whole genome shotgun (WGS) entry which is preliminary data.</text>
</comment>
<feature type="region of interest" description="Disordered" evidence="3">
    <location>
        <begin position="276"/>
        <end position="298"/>
    </location>
</feature>
<evidence type="ECO:0000256" key="3">
    <source>
        <dbReference type="SAM" id="MobiDB-lite"/>
    </source>
</evidence>